<dbReference type="Gene3D" id="1.10.10.10">
    <property type="entry name" value="Winged helix-like DNA-binding domain superfamily/Winged helix DNA-binding domain"/>
    <property type="match status" value="1"/>
</dbReference>
<dbReference type="Pfam" id="PF17772">
    <property type="entry name" value="zf-MYST"/>
    <property type="match status" value="1"/>
</dbReference>
<evidence type="ECO:0000256" key="3">
    <source>
        <dbReference type="ARBA" id="ARBA00013184"/>
    </source>
</evidence>
<dbReference type="InterPro" id="IPR016181">
    <property type="entry name" value="Acyl_CoA_acyltransferase"/>
</dbReference>
<dbReference type="GO" id="GO:0004402">
    <property type="term" value="F:histone acetyltransferase activity"/>
    <property type="evidence" value="ECO:0007669"/>
    <property type="project" value="InterPro"/>
</dbReference>
<evidence type="ECO:0000313" key="15">
    <source>
        <dbReference type="EMBL" id="CEO95492.1"/>
    </source>
</evidence>
<dbReference type="GO" id="GO:0000785">
    <property type="term" value="C:chromatin"/>
    <property type="evidence" value="ECO:0007669"/>
    <property type="project" value="TreeGrafter"/>
</dbReference>
<dbReference type="InterPro" id="IPR040706">
    <property type="entry name" value="Zf-MYST"/>
</dbReference>
<evidence type="ECO:0000256" key="12">
    <source>
        <dbReference type="RuleBase" id="RU361211"/>
    </source>
</evidence>
<dbReference type="SUPFAM" id="SSF54160">
    <property type="entry name" value="Chromo domain-like"/>
    <property type="match status" value="1"/>
</dbReference>
<organism evidence="15 16">
    <name type="scientific">Plasmodiophora brassicae</name>
    <name type="common">Clubroot disease agent</name>
    <dbReference type="NCBI Taxonomy" id="37360"/>
    <lineage>
        <taxon>Eukaryota</taxon>
        <taxon>Sar</taxon>
        <taxon>Rhizaria</taxon>
        <taxon>Endomyxa</taxon>
        <taxon>Phytomyxea</taxon>
        <taxon>Plasmodiophorida</taxon>
        <taxon>Plasmodiophoridae</taxon>
        <taxon>Plasmodiophora</taxon>
    </lineage>
</organism>
<dbReference type="FunFam" id="3.30.60.60:FF:000001">
    <property type="entry name" value="Histone acetyltransferase"/>
    <property type="match status" value="1"/>
</dbReference>
<dbReference type="GO" id="GO:0003682">
    <property type="term" value="F:chromatin binding"/>
    <property type="evidence" value="ECO:0007669"/>
    <property type="project" value="TreeGrafter"/>
</dbReference>
<feature type="domain" description="MYST-type HAT" evidence="14">
    <location>
        <begin position="97"/>
        <end position="357"/>
    </location>
</feature>
<feature type="active site" description="Proton donor/acceptor" evidence="11">
    <location>
        <position position="273"/>
    </location>
</feature>
<dbReference type="PROSITE" id="PS00028">
    <property type="entry name" value="ZINC_FINGER_C2H2_1"/>
    <property type="match status" value="1"/>
</dbReference>
<evidence type="ECO:0000256" key="6">
    <source>
        <dbReference type="ARBA" id="ARBA00022771"/>
    </source>
</evidence>
<keyword evidence="7" id="KW-0862">Zinc</keyword>
<evidence type="ECO:0000256" key="7">
    <source>
        <dbReference type="ARBA" id="ARBA00022833"/>
    </source>
</evidence>
<evidence type="ECO:0000313" key="16">
    <source>
        <dbReference type="Proteomes" id="UP000039324"/>
    </source>
</evidence>
<evidence type="ECO:0000256" key="10">
    <source>
        <dbReference type="ARBA" id="ARBA00023242"/>
    </source>
</evidence>
<comment type="similarity">
    <text evidence="2 12">Belongs to the MYST (SAS/MOZ) family.</text>
</comment>
<proteinExistence type="inferred from homology"/>
<evidence type="ECO:0000256" key="13">
    <source>
        <dbReference type="SAM" id="MobiDB-lite"/>
    </source>
</evidence>
<dbReference type="FunFam" id="3.40.630.30:FF:000002">
    <property type="entry name" value="Histone acetyltransferase"/>
    <property type="match status" value="1"/>
</dbReference>
<evidence type="ECO:0000256" key="2">
    <source>
        <dbReference type="ARBA" id="ARBA00010107"/>
    </source>
</evidence>
<gene>
    <name evidence="15" type="ORF">PBRA_004218</name>
</gene>
<keyword evidence="6" id="KW-0863">Zinc-finger</keyword>
<dbReference type="STRING" id="37360.A0A0G4IK47"/>
<dbReference type="Pfam" id="PF01853">
    <property type="entry name" value="MOZ_SAS"/>
    <property type="match status" value="1"/>
</dbReference>
<dbReference type="Proteomes" id="UP000039324">
    <property type="component" value="Unassembled WGS sequence"/>
</dbReference>
<reference evidence="15 16" key="1">
    <citation type="submission" date="2015-02" db="EMBL/GenBank/DDBJ databases">
        <authorList>
            <person name="Chooi Y.-H."/>
        </authorList>
    </citation>
    <scope>NUCLEOTIDE SEQUENCE [LARGE SCALE GENOMIC DNA]</scope>
    <source>
        <strain evidence="15">E3</strain>
    </source>
</reference>
<keyword evidence="9" id="KW-0007">Acetylation</keyword>
<dbReference type="InterPro" id="IPR050603">
    <property type="entry name" value="MYST_HAT"/>
</dbReference>
<dbReference type="Gene3D" id="3.30.60.60">
    <property type="entry name" value="N-acetyl transferase-like"/>
    <property type="match status" value="1"/>
</dbReference>
<dbReference type="PANTHER" id="PTHR10615:SF161">
    <property type="entry name" value="HISTONE ACETYLTRANSFERASE KAT7"/>
    <property type="match status" value="1"/>
</dbReference>
<dbReference type="AlphaFoldDB" id="A0A0G4IK47"/>
<dbReference type="GO" id="GO:0003712">
    <property type="term" value="F:transcription coregulator activity"/>
    <property type="evidence" value="ECO:0007669"/>
    <property type="project" value="TreeGrafter"/>
</dbReference>
<evidence type="ECO:0000256" key="5">
    <source>
        <dbReference type="ARBA" id="ARBA00022723"/>
    </source>
</evidence>
<dbReference type="EMBL" id="CDSF01000024">
    <property type="protein sequence ID" value="CEO95492.1"/>
    <property type="molecule type" value="Genomic_DNA"/>
</dbReference>
<dbReference type="EC" id="2.3.1.48" evidence="3 12"/>
<evidence type="ECO:0000256" key="1">
    <source>
        <dbReference type="ARBA" id="ARBA00004123"/>
    </source>
</evidence>
<comment type="subcellular location">
    <subcellularLocation>
        <location evidence="1 12">Nucleus</location>
    </subcellularLocation>
</comment>
<evidence type="ECO:0000256" key="8">
    <source>
        <dbReference type="ARBA" id="ARBA00022853"/>
    </source>
</evidence>
<dbReference type="SUPFAM" id="SSF55729">
    <property type="entry name" value="Acyl-CoA N-acyltransferases (Nat)"/>
    <property type="match status" value="1"/>
</dbReference>
<dbReference type="PROSITE" id="PS51726">
    <property type="entry name" value="MYST_HAT"/>
    <property type="match status" value="1"/>
</dbReference>
<dbReference type="InterPro" id="IPR016197">
    <property type="entry name" value="Chromo-like_dom_sf"/>
</dbReference>
<dbReference type="InterPro" id="IPR013087">
    <property type="entry name" value="Znf_C2H2_type"/>
</dbReference>
<evidence type="ECO:0000256" key="11">
    <source>
        <dbReference type="PIRSR" id="PIRSR602717-51"/>
    </source>
</evidence>
<dbReference type="InterPro" id="IPR025995">
    <property type="entry name" value="Tudor-knot"/>
</dbReference>
<dbReference type="OMA" id="CEFCFVS"/>
<dbReference type="OrthoDB" id="787137at2759"/>
<dbReference type="GO" id="GO:0008270">
    <property type="term" value="F:zinc ion binding"/>
    <property type="evidence" value="ECO:0007669"/>
    <property type="project" value="UniProtKB-KW"/>
</dbReference>
<dbReference type="Gene3D" id="2.30.30.140">
    <property type="match status" value="1"/>
</dbReference>
<evidence type="ECO:0000256" key="4">
    <source>
        <dbReference type="ARBA" id="ARBA00022679"/>
    </source>
</evidence>
<feature type="region of interest" description="Disordered" evidence="13">
    <location>
        <begin position="61"/>
        <end position="80"/>
    </location>
</feature>
<name>A0A0G4IK47_PLABS</name>
<sequence>MPPLLKVGGVCAARWRATEDFRRARIVGERRVPGGRRQLYVHFDGTDKRLDQWVDAGEVRPAAKQNDAEGVPSRQRATSAADVVDGDALEQQHQQRTRIRNVQSIQFGQYDVQTWYYSPFPEEYGTASHLYICEYCLKYMKLASSLLSHTCRLRHPPGTEIYRDGTAGLAVYEVDGWHQKLYCQNLCLLSKLFLDHKTVFFDVSPFLFYVLVEVDADGTHLAGYFSKEKRTLQEHNLACIMILPQHQRKGYGKFLVALSYELSKREGLVGGPEGPISDLGKLTYNSYWYRTWNILKELEANPSLSIDEISKRTAFRREDIISTLTVLDMVRFDKSHGDHVLNRQKVTPKRIASQLAPISPSWGNNLFNAKLLTWRSRKRPRKA</sequence>
<dbReference type="InterPro" id="IPR002717">
    <property type="entry name" value="HAT_MYST-type"/>
</dbReference>
<comment type="catalytic activity">
    <reaction evidence="12">
        <text>L-lysyl-[protein] + acetyl-CoA = N(6)-acetyl-L-lysyl-[protein] + CoA + H(+)</text>
        <dbReference type="Rhea" id="RHEA:45948"/>
        <dbReference type="Rhea" id="RHEA-COMP:9752"/>
        <dbReference type="Rhea" id="RHEA-COMP:10731"/>
        <dbReference type="ChEBI" id="CHEBI:15378"/>
        <dbReference type="ChEBI" id="CHEBI:29969"/>
        <dbReference type="ChEBI" id="CHEBI:57287"/>
        <dbReference type="ChEBI" id="CHEBI:57288"/>
        <dbReference type="ChEBI" id="CHEBI:61930"/>
        <dbReference type="EC" id="2.3.1.48"/>
    </reaction>
</comment>
<keyword evidence="10 12" id="KW-0539">Nucleus</keyword>
<accession>A0A0G4IK47</accession>
<keyword evidence="16" id="KW-1185">Reference proteome</keyword>
<keyword evidence="4" id="KW-0808">Transferase</keyword>
<keyword evidence="5" id="KW-0479">Metal-binding</keyword>
<dbReference type="Gene3D" id="3.40.630.30">
    <property type="match status" value="1"/>
</dbReference>
<evidence type="ECO:0000259" key="14">
    <source>
        <dbReference type="PROSITE" id="PS51726"/>
    </source>
</evidence>
<dbReference type="GO" id="GO:0006357">
    <property type="term" value="P:regulation of transcription by RNA polymerase II"/>
    <property type="evidence" value="ECO:0007669"/>
    <property type="project" value="TreeGrafter"/>
</dbReference>
<protein>
    <recommendedName>
        <fullName evidence="3 12">Histone acetyltransferase</fullName>
        <ecNumber evidence="3 12">2.3.1.48</ecNumber>
    </recommendedName>
</protein>
<evidence type="ECO:0000256" key="9">
    <source>
        <dbReference type="ARBA" id="ARBA00022990"/>
    </source>
</evidence>
<dbReference type="InterPro" id="IPR036388">
    <property type="entry name" value="WH-like_DNA-bd_sf"/>
</dbReference>
<dbReference type="Pfam" id="PF11717">
    <property type="entry name" value="Tudor-knot"/>
    <property type="match status" value="1"/>
</dbReference>
<keyword evidence="8" id="KW-0156">Chromatin regulator</keyword>
<dbReference type="GO" id="GO:0005634">
    <property type="term" value="C:nucleus"/>
    <property type="evidence" value="ECO:0007669"/>
    <property type="project" value="UniProtKB-SubCell"/>
</dbReference>
<dbReference type="PANTHER" id="PTHR10615">
    <property type="entry name" value="HISTONE ACETYLTRANSFERASE"/>
    <property type="match status" value="1"/>
</dbReference>